<protein>
    <submittedName>
        <fullName evidence="1">Uncharacterized protein</fullName>
    </submittedName>
</protein>
<evidence type="ECO:0000313" key="1">
    <source>
        <dbReference type="EMBL" id="GGQ23609.1"/>
    </source>
</evidence>
<organism evidence="1 2">
    <name type="scientific">Streptosporangium pseudovulgare</name>
    <dbReference type="NCBI Taxonomy" id="35765"/>
    <lineage>
        <taxon>Bacteria</taxon>
        <taxon>Bacillati</taxon>
        <taxon>Actinomycetota</taxon>
        <taxon>Actinomycetes</taxon>
        <taxon>Streptosporangiales</taxon>
        <taxon>Streptosporangiaceae</taxon>
        <taxon>Streptosporangium</taxon>
    </lineage>
</organism>
<evidence type="ECO:0000313" key="2">
    <source>
        <dbReference type="Proteomes" id="UP000611554"/>
    </source>
</evidence>
<dbReference type="Proteomes" id="UP000611554">
    <property type="component" value="Unassembled WGS sequence"/>
</dbReference>
<comment type="caution">
    <text evidence="1">The sequence shown here is derived from an EMBL/GenBank/DDBJ whole genome shotgun (WGS) entry which is preliminary data.</text>
</comment>
<accession>A0ABQ2RF88</accession>
<reference evidence="2" key="1">
    <citation type="journal article" date="2019" name="Int. J. Syst. Evol. Microbiol.">
        <title>The Global Catalogue of Microorganisms (GCM) 10K type strain sequencing project: providing services to taxonomists for standard genome sequencing and annotation.</title>
        <authorList>
            <consortium name="The Broad Institute Genomics Platform"/>
            <consortium name="The Broad Institute Genome Sequencing Center for Infectious Disease"/>
            <person name="Wu L."/>
            <person name="Ma J."/>
        </authorList>
    </citation>
    <scope>NUCLEOTIDE SEQUENCE [LARGE SCALE GENOMIC DNA]</scope>
    <source>
        <strain evidence="2">JCM 3115</strain>
    </source>
</reference>
<keyword evidence="2" id="KW-1185">Reference proteome</keyword>
<proteinExistence type="predicted"/>
<dbReference type="RefSeq" id="WP_189250012.1">
    <property type="nucleotide sequence ID" value="NZ_BMQJ01000019.1"/>
</dbReference>
<dbReference type="EMBL" id="BMQJ01000019">
    <property type="protein sequence ID" value="GGQ23609.1"/>
    <property type="molecule type" value="Genomic_DNA"/>
</dbReference>
<name>A0ABQ2RF88_9ACTN</name>
<sequence>MANDTAPEHASPIEFTAQRRADLIRAISRAYPPYRVWWSAGIYYAPGPTPDGGSHTLTAPTAGDLCKQLAAALGREGVEL</sequence>
<gene>
    <name evidence="1" type="ORF">GCM10010140_62360</name>
</gene>